<dbReference type="InterPro" id="IPR006879">
    <property type="entry name" value="YdjC-like"/>
</dbReference>
<proteinExistence type="predicted"/>
<gene>
    <name evidence="6" type="ORF">DWY25_04170</name>
</gene>
<protein>
    <submittedName>
        <fullName evidence="6">ChbG/HpnK family deacetylase</fullName>
    </submittedName>
</protein>
<reference evidence="6 7" key="1">
    <citation type="submission" date="2018-08" db="EMBL/GenBank/DDBJ databases">
        <title>A genome reference for cultivated species of the human gut microbiota.</title>
        <authorList>
            <person name="Zou Y."/>
            <person name="Xue W."/>
            <person name="Luo G."/>
        </authorList>
    </citation>
    <scope>NUCLEOTIDE SEQUENCE [LARGE SCALE GENOMIC DNA]</scope>
    <source>
        <strain evidence="6 7">AF24-29</strain>
    </source>
</reference>
<evidence type="ECO:0000313" key="7">
    <source>
        <dbReference type="Proteomes" id="UP000284178"/>
    </source>
</evidence>
<dbReference type="GO" id="GO:0016787">
    <property type="term" value="F:hydrolase activity"/>
    <property type="evidence" value="ECO:0007669"/>
    <property type="project" value="UniProtKB-KW"/>
</dbReference>
<dbReference type="PANTHER" id="PTHR31609:SF1">
    <property type="entry name" value="CARBOHYDRATE DEACETYLASE"/>
    <property type="match status" value="1"/>
</dbReference>
<keyword evidence="7" id="KW-1185">Reference proteome</keyword>
<dbReference type="RefSeq" id="WP_117894075.1">
    <property type="nucleotide sequence ID" value="NZ_CABJCV010000003.1"/>
</dbReference>
<accession>A0A412G5I1</accession>
<keyword evidence="4" id="KW-0460">Magnesium</keyword>
<dbReference type="GO" id="GO:0046872">
    <property type="term" value="F:metal ion binding"/>
    <property type="evidence" value="ECO:0007669"/>
    <property type="project" value="UniProtKB-KW"/>
</dbReference>
<dbReference type="Pfam" id="PF04794">
    <property type="entry name" value="YdjC"/>
    <property type="match status" value="1"/>
</dbReference>
<dbReference type="GO" id="GO:0005975">
    <property type="term" value="P:carbohydrate metabolic process"/>
    <property type="evidence" value="ECO:0007669"/>
    <property type="project" value="InterPro"/>
</dbReference>
<sequence>MKLLMQSDDYGITPAVARGIVDGIEKGILRNTGMFMNMPWAETCADWIKPCLNEIALGVDLNLTTGAPLSAPSDLPSLVNAQGRFYTSWESRRMDSEQNRDHARIDEVRRELNAQIQKYIELFGKKPDYLHSHAYETEAILQVHHELAKQYDVPYCSDIMKTLTGKTIQEYRIGWYKKPATLENQAASSLKDYILEHSAELLSQEYCLLIGHMGYVDKALMELSTYSLYRLNDLDAVVSPEMIDWINTNKVELITYKDLAGLHKK</sequence>
<evidence type="ECO:0000313" key="6">
    <source>
        <dbReference type="EMBL" id="RGR75942.1"/>
    </source>
</evidence>
<dbReference type="Proteomes" id="UP000284178">
    <property type="component" value="Unassembled WGS sequence"/>
</dbReference>
<dbReference type="SUPFAM" id="SSF88713">
    <property type="entry name" value="Glycoside hydrolase/deacetylase"/>
    <property type="match status" value="1"/>
</dbReference>
<evidence type="ECO:0000256" key="5">
    <source>
        <dbReference type="ARBA" id="ARBA00023277"/>
    </source>
</evidence>
<comment type="caution">
    <text evidence="6">The sequence shown here is derived from an EMBL/GenBank/DDBJ whole genome shotgun (WGS) entry which is preliminary data.</text>
</comment>
<evidence type="ECO:0000256" key="3">
    <source>
        <dbReference type="ARBA" id="ARBA00022801"/>
    </source>
</evidence>
<keyword evidence="3" id="KW-0378">Hydrolase</keyword>
<keyword evidence="2" id="KW-0479">Metal-binding</keyword>
<evidence type="ECO:0000256" key="4">
    <source>
        <dbReference type="ARBA" id="ARBA00022842"/>
    </source>
</evidence>
<dbReference type="GeneID" id="83014602"/>
<dbReference type="InterPro" id="IPR011330">
    <property type="entry name" value="Glyco_hydro/deAcase_b/a-brl"/>
</dbReference>
<evidence type="ECO:0000256" key="2">
    <source>
        <dbReference type="ARBA" id="ARBA00022723"/>
    </source>
</evidence>
<organism evidence="6 7">
    <name type="scientific">Holdemania filiformis</name>
    <dbReference type="NCBI Taxonomy" id="61171"/>
    <lineage>
        <taxon>Bacteria</taxon>
        <taxon>Bacillati</taxon>
        <taxon>Bacillota</taxon>
        <taxon>Erysipelotrichia</taxon>
        <taxon>Erysipelotrichales</taxon>
        <taxon>Erysipelotrichaceae</taxon>
        <taxon>Holdemania</taxon>
    </lineage>
</organism>
<dbReference type="Gene3D" id="3.20.20.370">
    <property type="entry name" value="Glycoside hydrolase/deacetylase"/>
    <property type="match status" value="1"/>
</dbReference>
<keyword evidence="5" id="KW-0119">Carbohydrate metabolism</keyword>
<dbReference type="AlphaFoldDB" id="A0A412G5I1"/>
<name>A0A412G5I1_9FIRM</name>
<comment type="cofactor">
    <cofactor evidence="1">
        <name>Mg(2+)</name>
        <dbReference type="ChEBI" id="CHEBI:18420"/>
    </cofactor>
</comment>
<dbReference type="EMBL" id="QRUP01000003">
    <property type="protein sequence ID" value="RGR75942.1"/>
    <property type="molecule type" value="Genomic_DNA"/>
</dbReference>
<dbReference type="GO" id="GO:0019213">
    <property type="term" value="F:deacetylase activity"/>
    <property type="evidence" value="ECO:0007669"/>
    <property type="project" value="TreeGrafter"/>
</dbReference>
<evidence type="ECO:0000256" key="1">
    <source>
        <dbReference type="ARBA" id="ARBA00001946"/>
    </source>
</evidence>
<dbReference type="PANTHER" id="PTHR31609">
    <property type="entry name" value="YDJC DEACETYLASE FAMILY MEMBER"/>
    <property type="match status" value="1"/>
</dbReference>